<accession>A0A172XXX4</accession>
<evidence type="ECO:0000313" key="1">
    <source>
        <dbReference type="EMBL" id="ANF51675.1"/>
    </source>
</evidence>
<reference evidence="1 2" key="1">
    <citation type="submission" date="2016-04" db="EMBL/GenBank/DDBJ databases">
        <title>Complete Genome Sequence of Chryseobacterium sp. IHBB 10212.</title>
        <authorList>
            <person name="Pal M."/>
            <person name="Swarnkar M.K."/>
            <person name="Kaushal K."/>
            <person name="Chhibber S."/>
            <person name="Singh A.K."/>
            <person name="Gulati A."/>
        </authorList>
    </citation>
    <scope>NUCLEOTIDE SEQUENCE [LARGE SCALE GENOMIC DNA]</scope>
    <source>
        <strain evidence="1 2">IHBB 10212</strain>
    </source>
</reference>
<dbReference type="EMBL" id="CP015199">
    <property type="protein sequence ID" value="ANF51675.1"/>
    <property type="molecule type" value="Genomic_DNA"/>
</dbReference>
<evidence type="ECO:0008006" key="3">
    <source>
        <dbReference type="Google" id="ProtNLM"/>
    </source>
</evidence>
<organism evidence="1 2">
    <name type="scientific">Chryseobacterium glaciei</name>
    <dbReference type="NCBI Taxonomy" id="1685010"/>
    <lineage>
        <taxon>Bacteria</taxon>
        <taxon>Pseudomonadati</taxon>
        <taxon>Bacteroidota</taxon>
        <taxon>Flavobacteriia</taxon>
        <taxon>Flavobacteriales</taxon>
        <taxon>Weeksellaceae</taxon>
        <taxon>Chryseobacterium group</taxon>
        <taxon>Chryseobacterium</taxon>
    </lineage>
</organism>
<evidence type="ECO:0000313" key="2">
    <source>
        <dbReference type="Proteomes" id="UP000077824"/>
    </source>
</evidence>
<keyword evidence="2" id="KW-1185">Reference proteome</keyword>
<name>A0A172XXX4_9FLAO</name>
<protein>
    <recommendedName>
        <fullName evidence="3">Lipocalin-like domain-containing protein</fullName>
    </recommendedName>
</protein>
<dbReference type="OrthoDB" id="711708at2"/>
<dbReference type="KEGG" id="chh:A0O34_14690"/>
<dbReference type="RefSeq" id="WP_066755953.1">
    <property type="nucleotide sequence ID" value="NZ_CP015199.1"/>
</dbReference>
<dbReference type="STRING" id="1685010.A0O34_14690"/>
<dbReference type="Proteomes" id="UP000077824">
    <property type="component" value="Chromosome"/>
</dbReference>
<gene>
    <name evidence="1" type="ORF">A0O34_14690</name>
</gene>
<proteinExistence type="predicted"/>
<dbReference type="AlphaFoldDB" id="A0A172XXX4"/>
<sequence>MKKTLFIFSCLIALHCSSQKNEDPKLIGKWEGMLKDLETTNIMGKIVLEFTKDGKFIQYVGEGKMQNSLESTYIIKDHKIIAIDNATKEKDETDYLIKNDTLTITYQGIENKYVKLK</sequence>